<dbReference type="Gene3D" id="3.30.1120.80">
    <property type="match status" value="1"/>
</dbReference>
<feature type="transmembrane region" description="Helical" evidence="9">
    <location>
        <begin position="59"/>
        <end position="81"/>
    </location>
</feature>
<dbReference type="GO" id="GO:0005886">
    <property type="term" value="C:plasma membrane"/>
    <property type="evidence" value="ECO:0007669"/>
    <property type="project" value="UniProtKB-SubCell"/>
</dbReference>
<dbReference type="GO" id="GO:0016740">
    <property type="term" value="F:transferase activity"/>
    <property type="evidence" value="ECO:0007669"/>
    <property type="project" value="UniProtKB-KW"/>
</dbReference>
<dbReference type="PANTHER" id="PTHR47371">
    <property type="entry name" value="LIPOTEICHOIC ACID SYNTHASE"/>
    <property type="match status" value="1"/>
</dbReference>
<dbReference type="EMBL" id="SLWB01000003">
    <property type="protein sequence ID" value="TCN70514.1"/>
    <property type="molecule type" value="Genomic_DNA"/>
</dbReference>
<dbReference type="Proteomes" id="UP000294830">
    <property type="component" value="Unassembled WGS sequence"/>
</dbReference>
<keyword evidence="12" id="KW-1185">Reference proteome</keyword>
<dbReference type="PANTHER" id="PTHR47371:SF3">
    <property type="entry name" value="PHOSPHOGLYCEROL TRANSFERASE I"/>
    <property type="match status" value="1"/>
</dbReference>
<evidence type="ECO:0000259" key="10">
    <source>
        <dbReference type="Pfam" id="PF00884"/>
    </source>
</evidence>
<gene>
    <name evidence="11" type="ORF">CLV25_10329</name>
</gene>
<dbReference type="InterPro" id="IPR012160">
    <property type="entry name" value="LtaS-like"/>
</dbReference>
<keyword evidence="11" id="KW-0808">Transferase</keyword>
<protein>
    <submittedName>
        <fullName evidence="11">Phosphoglycerol transferase MdoB-like AlkP superfamily enzyme</fullName>
    </submittedName>
</protein>
<feature type="binding site" evidence="8">
    <location>
        <position position="500"/>
    </location>
    <ligand>
        <name>Mn(2+)</name>
        <dbReference type="ChEBI" id="CHEBI:29035"/>
    </ligand>
</feature>
<dbReference type="AlphaFoldDB" id="A0A4R2EUN5"/>
<dbReference type="GO" id="GO:0046872">
    <property type="term" value="F:metal ion binding"/>
    <property type="evidence" value="ECO:0007669"/>
    <property type="project" value="UniProtKB-KW"/>
</dbReference>
<name>A0A4R2EUN5_9BACT</name>
<accession>A0A4R2EUN5</accession>
<evidence type="ECO:0000256" key="2">
    <source>
        <dbReference type="ARBA" id="ARBA00022475"/>
    </source>
</evidence>
<dbReference type="CDD" id="cd16015">
    <property type="entry name" value="LTA_synthase"/>
    <property type="match status" value="1"/>
</dbReference>
<evidence type="ECO:0000256" key="9">
    <source>
        <dbReference type="SAM" id="Phobius"/>
    </source>
</evidence>
<feature type="transmembrane region" description="Helical" evidence="9">
    <location>
        <begin position="179"/>
        <end position="201"/>
    </location>
</feature>
<proteinExistence type="predicted"/>
<feature type="active site" evidence="6">
    <location>
        <position position="331"/>
    </location>
</feature>
<keyword evidence="7" id="KW-0479">Metal-binding</keyword>
<feature type="transmembrane region" description="Helical" evidence="9">
    <location>
        <begin position="15"/>
        <end position="39"/>
    </location>
</feature>
<dbReference type="Gene3D" id="3.40.720.10">
    <property type="entry name" value="Alkaline Phosphatase, subunit A"/>
    <property type="match status" value="1"/>
</dbReference>
<evidence type="ECO:0000256" key="1">
    <source>
        <dbReference type="ARBA" id="ARBA00004651"/>
    </source>
</evidence>
<keyword evidence="4 9" id="KW-1133">Transmembrane helix</keyword>
<dbReference type="Pfam" id="PF00884">
    <property type="entry name" value="Sulfatase"/>
    <property type="match status" value="1"/>
</dbReference>
<dbReference type="InterPro" id="IPR050448">
    <property type="entry name" value="OpgB/LTA_synthase_biosynth"/>
</dbReference>
<reference evidence="11 12" key="1">
    <citation type="submission" date="2019-03" db="EMBL/GenBank/DDBJ databases">
        <title>Genomic Encyclopedia of Archaeal and Bacterial Type Strains, Phase II (KMG-II): from individual species to whole genera.</title>
        <authorList>
            <person name="Goeker M."/>
        </authorList>
    </citation>
    <scope>NUCLEOTIDE SEQUENCE [LARGE SCALE GENOMIC DNA]</scope>
    <source>
        <strain evidence="11 12">RL-C</strain>
    </source>
</reference>
<evidence type="ECO:0000256" key="5">
    <source>
        <dbReference type="ARBA" id="ARBA00023136"/>
    </source>
</evidence>
<evidence type="ECO:0000256" key="3">
    <source>
        <dbReference type="ARBA" id="ARBA00022692"/>
    </source>
</evidence>
<evidence type="ECO:0000256" key="8">
    <source>
        <dbReference type="PIRSR" id="PIRSR005091-3"/>
    </source>
</evidence>
<feature type="binding site" evidence="7">
    <location>
        <position position="446"/>
    </location>
    <ligand>
        <name>substrate</name>
    </ligand>
</feature>
<keyword evidence="7" id="KW-0464">Manganese</keyword>
<keyword evidence="5 9" id="KW-0472">Membrane</keyword>
<sequence length="645" mass="73618">MKKNWFNKSWLENEYVVLLYQFGVLLVLYAICRLLFYGFNLSLFPNVSFADLMTIMRGGVKFDIAGLLYLNAVYMLLYILPHPWKYRSGYQKFLRWWFIIVNSLGLALNALDFKYYPFILKRTTASVYDILKNEDNMVSLSLRFMVDYWYVYLIFAALVAALVYLTRKPKPQPTPIGKWYYAYPFALVMLLVFSAFTVAGIRGDFKHSTRPITISNAGEYVKSAEQVYLVVNTPFCFIRTFGNKSFTKMDFFASEKELAEGFNPVMKYDLPAPAQKKNVVVIILESFAREHFGAFNKTLDGGTYKGYTPFLDSLAQQSLVFPNAYANGRKSIDAMPSVLASLPALVQPYVISEYSTNRVNSIASLLDGEGYETSFFHGAPNGSMGFLAFSKLAGFQKYYGKTEFNNDAEFDGMWAIWDEPFMKYWGAQMGQMKKPFFTALFSASSHHPFKVPAKYEGAFPKGTLPLHQCVGYTDNALRLFFNSIKNQPWFKNTVFVITADHSVSPVHAEYKTNINAFAVPLIFYTPDGSLKGVDNRLAQQVDIMPTLLSHLGYSKPFVSFGTNLLEKKNDTFVINYIGDAYQFMMDNMVIYFDGKKITQVFDYKKDPALKNNLLGKADIAKYETKMKAVLQQYNNRMIANDLVAK</sequence>
<feature type="binding site" evidence="8">
    <location>
        <position position="501"/>
    </location>
    <ligand>
        <name>Mn(2+)</name>
        <dbReference type="ChEBI" id="CHEBI:29035"/>
    </ligand>
</feature>
<comment type="subcellular location">
    <subcellularLocation>
        <location evidence="1">Cell membrane</location>
        <topology evidence="1">Multi-pass membrane protein</topology>
    </subcellularLocation>
</comment>
<feature type="domain" description="Sulfatase N-terminal" evidence="10">
    <location>
        <begin position="277"/>
        <end position="553"/>
    </location>
</feature>
<dbReference type="RefSeq" id="WP_131838387.1">
    <property type="nucleotide sequence ID" value="NZ_SLWB01000003.1"/>
</dbReference>
<organism evidence="11 12">
    <name type="scientific">Acetobacteroides hydrogenigenes</name>
    <dbReference type="NCBI Taxonomy" id="979970"/>
    <lineage>
        <taxon>Bacteria</taxon>
        <taxon>Pseudomonadati</taxon>
        <taxon>Bacteroidota</taxon>
        <taxon>Bacteroidia</taxon>
        <taxon>Bacteroidales</taxon>
        <taxon>Rikenellaceae</taxon>
        <taxon>Acetobacteroides</taxon>
    </lineage>
</organism>
<feature type="transmembrane region" description="Helical" evidence="9">
    <location>
        <begin position="149"/>
        <end position="167"/>
    </location>
</feature>
<dbReference type="PIRSF" id="PIRSF005091">
    <property type="entry name" value="Mmb_sulf_HI1246"/>
    <property type="match status" value="1"/>
</dbReference>
<dbReference type="SUPFAM" id="SSF53649">
    <property type="entry name" value="Alkaline phosphatase-like"/>
    <property type="match status" value="1"/>
</dbReference>
<comment type="caution">
    <text evidence="11">The sequence shown here is derived from an EMBL/GenBank/DDBJ whole genome shotgun (WGS) entry which is preliminary data.</text>
</comment>
<evidence type="ECO:0000313" key="11">
    <source>
        <dbReference type="EMBL" id="TCN70514.1"/>
    </source>
</evidence>
<evidence type="ECO:0000256" key="6">
    <source>
        <dbReference type="PIRSR" id="PIRSR005091-1"/>
    </source>
</evidence>
<evidence type="ECO:0000256" key="4">
    <source>
        <dbReference type="ARBA" id="ARBA00022989"/>
    </source>
</evidence>
<keyword evidence="2" id="KW-1003">Cell membrane</keyword>
<keyword evidence="3 9" id="KW-0812">Transmembrane</keyword>
<evidence type="ECO:0000256" key="7">
    <source>
        <dbReference type="PIRSR" id="PIRSR005091-2"/>
    </source>
</evidence>
<dbReference type="OrthoDB" id="9777768at2"/>
<feature type="transmembrane region" description="Helical" evidence="9">
    <location>
        <begin position="93"/>
        <end position="111"/>
    </location>
</feature>
<feature type="binding site" evidence="8">
    <location>
        <position position="285"/>
    </location>
    <ligand>
        <name>Mn(2+)</name>
        <dbReference type="ChEBI" id="CHEBI:29035"/>
    </ligand>
</feature>
<dbReference type="InterPro" id="IPR000917">
    <property type="entry name" value="Sulfatase_N"/>
</dbReference>
<evidence type="ECO:0000313" key="12">
    <source>
        <dbReference type="Proteomes" id="UP000294830"/>
    </source>
</evidence>
<dbReference type="InterPro" id="IPR017850">
    <property type="entry name" value="Alkaline_phosphatase_core_sf"/>
</dbReference>